<dbReference type="SUPFAM" id="SSF51182">
    <property type="entry name" value="RmlC-like cupins"/>
    <property type="match status" value="1"/>
</dbReference>
<comment type="caution">
    <text evidence="6">The sequence shown here is derived from an EMBL/GenBank/DDBJ whole genome shotgun (WGS) entry which is preliminary data.</text>
</comment>
<evidence type="ECO:0000256" key="4">
    <source>
        <dbReference type="ARBA" id="ARBA00023002"/>
    </source>
</evidence>
<keyword evidence="2" id="KW-0479">Metal-binding</keyword>
<evidence type="ECO:0000256" key="2">
    <source>
        <dbReference type="ARBA" id="ARBA00022723"/>
    </source>
</evidence>
<organism evidence="6 7">
    <name type="scientific">Lacibacterium aquatile</name>
    <dbReference type="NCBI Taxonomy" id="1168082"/>
    <lineage>
        <taxon>Bacteria</taxon>
        <taxon>Pseudomonadati</taxon>
        <taxon>Pseudomonadota</taxon>
        <taxon>Alphaproteobacteria</taxon>
        <taxon>Rhodospirillales</taxon>
        <taxon>Rhodospirillaceae</taxon>
    </lineage>
</organism>
<dbReference type="CDD" id="cd10548">
    <property type="entry name" value="cupin_CDO"/>
    <property type="match status" value="1"/>
</dbReference>
<keyword evidence="4" id="KW-0560">Oxidoreductase</keyword>
<evidence type="ECO:0000256" key="5">
    <source>
        <dbReference type="ARBA" id="ARBA00023004"/>
    </source>
</evidence>
<gene>
    <name evidence="6" type="ORF">ACFSM5_11740</name>
</gene>
<dbReference type="InterPro" id="IPR014710">
    <property type="entry name" value="RmlC-like_jellyroll"/>
</dbReference>
<name>A0ABW5DQX6_9PROT</name>
<dbReference type="Proteomes" id="UP001597295">
    <property type="component" value="Unassembled WGS sequence"/>
</dbReference>
<dbReference type="Gene3D" id="2.60.120.10">
    <property type="entry name" value="Jelly Rolls"/>
    <property type="match status" value="1"/>
</dbReference>
<dbReference type="InterPro" id="IPR011051">
    <property type="entry name" value="RmlC_Cupin_sf"/>
</dbReference>
<comment type="similarity">
    <text evidence="1">Belongs to the cysteine dioxygenase family.</text>
</comment>
<keyword evidence="5" id="KW-0408">Iron</keyword>
<evidence type="ECO:0008006" key="8">
    <source>
        <dbReference type="Google" id="ProtNLM"/>
    </source>
</evidence>
<evidence type="ECO:0000256" key="1">
    <source>
        <dbReference type="ARBA" id="ARBA00006622"/>
    </source>
</evidence>
<dbReference type="InterPro" id="IPR010300">
    <property type="entry name" value="CDO_1"/>
</dbReference>
<proteinExistence type="inferred from homology"/>
<keyword evidence="7" id="KW-1185">Reference proteome</keyword>
<keyword evidence="3" id="KW-0223">Dioxygenase</keyword>
<accession>A0ABW5DQX6</accession>
<evidence type="ECO:0000313" key="7">
    <source>
        <dbReference type="Proteomes" id="UP001597295"/>
    </source>
</evidence>
<dbReference type="EMBL" id="JBHUIP010000012">
    <property type="protein sequence ID" value="MFD2263563.1"/>
    <property type="molecule type" value="Genomic_DNA"/>
</dbReference>
<reference evidence="7" key="1">
    <citation type="journal article" date="2019" name="Int. J. Syst. Evol. Microbiol.">
        <title>The Global Catalogue of Microorganisms (GCM) 10K type strain sequencing project: providing services to taxonomists for standard genome sequencing and annotation.</title>
        <authorList>
            <consortium name="The Broad Institute Genomics Platform"/>
            <consortium name="The Broad Institute Genome Sequencing Center for Infectious Disease"/>
            <person name="Wu L."/>
            <person name="Ma J."/>
        </authorList>
    </citation>
    <scope>NUCLEOTIDE SEQUENCE [LARGE SCALE GENOMIC DNA]</scope>
    <source>
        <strain evidence="7">CGMCC 1.19062</strain>
    </source>
</reference>
<dbReference type="PANTHER" id="PTHR12918">
    <property type="entry name" value="CYSTEINE DIOXYGENASE"/>
    <property type="match status" value="1"/>
</dbReference>
<evidence type="ECO:0000256" key="3">
    <source>
        <dbReference type="ARBA" id="ARBA00022964"/>
    </source>
</evidence>
<evidence type="ECO:0000313" key="6">
    <source>
        <dbReference type="EMBL" id="MFD2263563.1"/>
    </source>
</evidence>
<dbReference type="RefSeq" id="WP_379876583.1">
    <property type="nucleotide sequence ID" value="NZ_JBHUIP010000012.1"/>
</dbReference>
<sequence length="177" mass="18998">MNMMISTLNPVLLGLIADVDAMVTADESCLERRIADRLKPILSTPGLLRGASIQFRQEDYTLNVLYSDPAGRWAIAAVAWLPGQKSSIHDHQTWCAFGVYEGEAVEEYFCATDGTATHCGQRALPTGATGFAGASCDNRQAAIHRLGNHGEQPLVSLHVYGCDLGRGASSVATKFDS</sequence>
<dbReference type="PANTHER" id="PTHR12918:SF1">
    <property type="entry name" value="CYSTEINE DIOXYGENASE TYPE 1"/>
    <property type="match status" value="1"/>
</dbReference>
<dbReference type="Pfam" id="PF05995">
    <property type="entry name" value="CDO_I"/>
    <property type="match status" value="1"/>
</dbReference>
<protein>
    <recommendedName>
        <fullName evidence="8">Cysteine dioxygenase</fullName>
    </recommendedName>
</protein>